<evidence type="ECO:0000259" key="2">
    <source>
        <dbReference type="Pfam" id="PF12697"/>
    </source>
</evidence>
<evidence type="ECO:0000313" key="4">
    <source>
        <dbReference type="Proteomes" id="UP000015543"/>
    </source>
</evidence>
<feature type="domain" description="AB hydrolase-1" evidence="2">
    <location>
        <begin position="22"/>
        <end position="219"/>
    </location>
</feature>
<dbReference type="Gene3D" id="3.40.50.1820">
    <property type="entry name" value="alpha/beta hydrolase"/>
    <property type="match status" value="1"/>
</dbReference>
<dbReference type="AlphaFoldDB" id="S5ZG56"/>
<dbReference type="Proteomes" id="UP000015543">
    <property type="component" value="Chromosome"/>
</dbReference>
<dbReference type="eggNOG" id="arCOG01646">
    <property type="taxonomic scope" value="Archaea"/>
</dbReference>
<reference evidence="3 4" key="1">
    <citation type="journal article" date="2013" name="Genome Announc.">
        <title>Complete Genomic Sequence of 'Thermofilum adornatus' Strain 1910bT, a Hyperthermophilic Anaerobic Organotrophic Crenarchaeon.</title>
        <authorList>
            <person name="Dominova I.N."/>
            <person name="Kublanov I.V."/>
            <person name="Podosokorskaya O.A."/>
            <person name="Derbikova K.S."/>
            <person name="Patrushev M.V."/>
            <person name="Toshchakov S.V."/>
        </authorList>
    </citation>
    <scope>NUCLEOTIDE SEQUENCE [LARGE SCALE GENOMIC DNA]</scope>
    <source>
        <strain evidence="4">1910b</strain>
    </source>
</reference>
<dbReference type="Pfam" id="PF12697">
    <property type="entry name" value="Abhydrolase_6"/>
    <property type="match status" value="1"/>
</dbReference>
<dbReference type="InterPro" id="IPR029058">
    <property type="entry name" value="AB_hydrolase_fold"/>
</dbReference>
<dbReference type="KEGG" id="thb:N186_09110"/>
<proteinExistence type="inferred from homology"/>
<name>S5ZG56_9CREN</name>
<dbReference type="InterPro" id="IPR050261">
    <property type="entry name" value="FrsA_esterase"/>
</dbReference>
<dbReference type="PANTHER" id="PTHR22946">
    <property type="entry name" value="DIENELACTONE HYDROLASE DOMAIN-CONTAINING PROTEIN-RELATED"/>
    <property type="match status" value="1"/>
</dbReference>
<dbReference type="ESTHER" id="9cren-PETcan204">
    <property type="family name" value="FAE-Bacterial-promiscuous"/>
</dbReference>
<accession>S5ZG56</accession>
<evidence type="ECO:0000256" key="1">
    <source>
        <dbReference type="ARBA" id="ARBA00038115"/>
    </source>
</evidence>
<gene>
    <name evidence="3" type="ORF">N186_09110</name>
</gene>
<sequence length="241" mass="26850">MPSAGVGLSGVLHLPAGVSRPVLFLHGFTGNKTESGRLYTDMARVLCSVGYAALRFDFRCHGDSPLPFEEFRISLAVEDARNAAGFLKNVPEVDGTRFGVVGLSMGGGVAVSLAAGREDVGALVLLSPALDWPELFQRARGFFRAEEGYVYWGPNRMRDVYAMETMNFSVMGLAEEIKAPTLIIHSVDDMVVPISQAKRFYEKLKVEKKFIEIEHGGHVFDDYNVRRRIEQEVLEWVKRHL</sequence>
<dbReference type="eggNOG" id="arCOG01649">
    <property type="taxonomic scope" value="Archaea"/>
</dbReference>
<evidence type="ECO:0000313" key="3">
    <source>
        <dbReference type="EMBL" id="AGT36158.1"/>
    </source>
</evidence>
<dbReference type="InterPro" id="IPR000073">
    <property type="entry name" value="AB_hydrolase_1"/>
</dbReference>
<protein>
    <recommendedName>
        <fullName evidence="2">AB hydrolase-1 domain-containing protein</fullName>
    </recommendedName>
</protein>
<dbReference type="PANTHER" id="PTHR22946:SF0">
    <property type="entry name" value="DIENELACTONE HYDROLASE DOMAIN-CONTAINING PROTEIN"/>
    <property type="match status" value="1"/>
</dbReference>
<dbReference type="HOGENOM" id="CLU_048353_3_2_2"/>
<organism evidence="3 4">
    <name type="scientific">Thermofilum adornatum</name>
    <dbReference type="NCBI Taxonomy" id="1365176"/>
    <lineage>
        <taxon>Archaea</taxon>
        <taxon>Thermoproteota</taxon>
        <taxon>Thermoprotei</taxon>
        <taxon>Thermofilales</taxon>
        <taxon>Thermofilaceae</taxon>
        <taxon>Thermofilum</taxon>
    </lineage>
</organism>
<comment type="similarity">
    <text evidence="1">Belongs to the AB hydrolase superfamily. FUS2 hydrolase family.</text>
</comment>
<keyword evidence="4" id="KW-1185">Reference proteome</keyword>
<dbReference type="PATRIC" id="fig|1365176.7.peg.1805"/>
<dbReference type="SUPFAM" id="SSF53474">
    <property type="entry name" value="alpha/beta-Hydrolases"/>
    <property type="match status" value="1"/>
</dbReference>
<dbReference type="EMBL" id="CP006646">
    <property type="protein sequence ID" value="AGT36158.1"/>
    <property type="molecule type" value="Genomic_DNA"/>
</dbReference>